<dbReference type="Gene3D" id="1.10.1740.10">
    <property type="match status" value="1"/>
</dbReference>
<dbReference type="Proteomes" id="UP000470876">
    <property type="component" value="Unassembled WGS sequence"/>
</dbReference>
<dbReference type="NCBIfam" id="TIGR02937">
    <property type="entry name" value="sigma70-ECF"/>
    <property type="match status" value="1"/>
</dbReference>
<keyword evidence="5" id="KW-0238">DNA-binding</keyword>
<dbReference type="InterPro" id="IPR014284">
    <property type="entry name" value="RNA_pol_sigma-70_dom"/>
</dbReference>
<comment type="caution">
    <text evidence="9">The sequence shown here is derived from an EMBL/GenBank/DDBJ whole genome shotgun (WGS) entry which is preliminary data.</text>
</comment>
<dbReference type="RefSeq" id="WP_163956175.1">
    <property type="nucleotide sequence ID" value="NZ_JAAGUX010000049.1"/>
</dbReference>
<dbReference type="SUPFAM" id="SSF54427">
    <property type="entry name" value="NTF2-like"/>
    <property type="match status" value="1"/>
</dbReference>
<dbReference type="NCBIfam" id="TIGR02957">
    <property type="entry name" value="SigX4"/>
    <property type="match status" value="1"/>
</dbReference>
<comment type="similarity">
    <text evidence="1">Belongs to the sigma-70 factor family. ECF subfamily.</text>
</comment>
<dbReference type="SUPFAM" id="SSF88659">
    <property type="entry name" value="Sigma3 and sigma4 domains of RNA polymerase sigma factors"/>
    <property type="match status" value="1"/>
</dbReference>
<evidence type="ECO:0000256" key="6">
    <source>
        <dbReference type="ARBA" id="ARBA00023163"/>
    </source>
</evidence>
<feature type="domain" description="RNA polymerase sigma-70 region 2" evidence="7">
    <location>
        <begin position="12"/>
        <end position="77"/>
    </location>
</feature>
<gene>
    <name evidence="9" type="ORF">GV794_21715</name>
</gene>
<sequence length="298" mass="32505">MSDHTTAPATDMFLAHRNLLFTVAYEMLGSAADAEDVLQETWLRWVQVDTGQVSDHRAYLVRITTRQALNRLRTMNRRKEAYVGPWLPEPLLTAPDVAEDVELAESMSIALMLVLETLAPTERAVFVLREVFDVGYDDIADAVGKSQAAVRQIAHRARAHVAARRPRSAVSANQTRAAVESFRQAMDTGDPQHLLDVLAPEVVLMSDGGGIKRAAQRPVIGVDKVVRYILSGIDKLGAALTCEPTTVNGHPALLMCVDGAVEGVMAFAVTAGRITGIYFVLNPQKLTHLDAETALTLR</sequence>
<dbReference type="Pfam" id="PF08281">
    <property type="entry name" value="Sigma70_r4_2"/>
    <property type="match status" value="1"/>
</dbReference>
<comment type="subunit">
    <text evidence="2">Interacts transiently with the RNA polymerase catalytic core formed by RpoA, RpoB, RpoC and RpoZ (2 alpha, 1 beta, 1 beta' and 1 omega subunit) to form the RNA polymerase holoenzyme that can initiate transcription.</text>
</comment>
<evidence type="ECO:0000256" key="1">
    <source>
        <dbReference type="ARBA" id="ARBA00010641"/>
    </source>
</evidence>
<proteinExistence type="inferred from homology"/>
<keyword evidence="3" id="KW-0805">Transcription regulation</keyword>
<dbReference type="InterPro" id="IPR014303">
    <property type="entry name" value="RNA_pol_sigma-70_ECF"/>
</dbReference>
<dbReference type="EMBL" id="JAAGUX010000049">
    <property type="protein sequence ID" value="NEW58247.1"/>
    <property type="molecule type" value="Genomic_DNA"/>
</dbReference>
<feature type="domain" description="RNA polymerase sigma factor 70 region 4 type 2" evidence="8">
    <location>
        <begin position="110"/>
        <end position="160"/>
    </location>
</feature>
<keyword evidence="10" id="KW-1185">Reference proteome</keyword>
<evidence type="ECO:0000256" key="5">
    <source>
        <dbReference type="ARBA" id="ARBA00023125"/>
    </source>
</evidence>
<dbReference type="InterPro" id="IPR013249">
    <property type="entry name" value="RNA_pol_sigma70_r4_t2"/>
</dbReference>
<organism evidence="9 10">
    <name type="scientific">Nocardia cyriacigeorgica</name>
    <dbReference type="NCBI Taxonomy" id="135487"/>
    <lineage>
        <taxon>Bacteria</taxon>
        <taxon>Bacillati</taxon>
        <taxon>Actinomycetota</taxon>
        <taxon>Actinomycetes</taxon>
        <taxon>Mycobacteriales</taxon>
        <taxon>Nocardiaceae</taxon>
        <taxon>Nocardia</taxon>
    </lineage>
</organism>
<reference evidence="9 10" key="1">
    <citation type="submission" date="2020-01" db="EMBL/GenBank/DDBJ databases">
        <title>Genetics and antimicrobial susceptibilities of Nocardia species isolated from the soil; a comparison with species isolated from humans.</title>
        <authorList>
            <person name="Carrasco G."/>
            <person name="Monzon S."/>
            <person name="Sansegundo M."/>
            <person name="Garcia E."/>
            <person name="Garrido N."/>
            <person name="Medina M.J."/>
            <person name="Villalon P."/>
            <person name="Ramirez-Arocha A.C."/>
            <person name="Jimenez P."/>
            <person name="Cuesta I."/>
            <person name="Valdezate S."/>
        </authorList>
    </citation>
    <scope>NUCLEOTIDE SEQUENCE [LARGE SCALE GENOMIC DNA]</scope>
    <source>
        <strain evidence="9 10">CNM20110649</strain>
    </source>
</reference>
<evidence type="ECO:0000259" key="7">
    <source>
        <dbReference type="Pfam" id="PF04542"/>
    </source>
</evidence>
<dbReference type="InterPro" id="IPR032710">
    <property type="entry name" value="NTF2-like_dom_sf"/>
</dbReference>
<keyword evidence="4" id="KW-0731">Sigma factor</keyword>
<dbReference type="SUPFAM" id="SSF88946">
    <property type="entry name" value="Sigma2 domain of RNA polymerase sigma factors"/>
    <property type="match status" value="1"/>
</dbReference>
<dbReference type="InterPro" id="IPR007627">
    <property type="entry name" value="RNA_pol_sigma70_r2"/>
</dbReference>
<dbReference type="NCBIfam" id="NF007214">
    <property type="entry name" value="PRK09636.1"/>
    <property type="match status" value="1"/>
</dbReference>
<protein>
    <submittedName>
        <fullName evidence="9">RNA polymerase sigma-70 factor</fullName>
    </submittedName>
</protein>
<dbReference type="InterPro" id="IPR013325">
    <property type="entry name" value="RNA_pol_sigma_r2"/>
</dbReference>
<evidence type="ECO:0000256" key="2">
    <source>
        <dbReference type="ARBA" id="ARBA00011344"/>
    </source>
</evidence>
<evidence type="ECO:0000313" key="10">
    <source>
        <dbReference type="Proteomes" id="UP000470876"/>
    </source>
</evidence>
<dbReference type="PANTHER" id="PTHR30173:SF36">
    <property type="entry name" value="ECF RNA POLYMERASE SIGMA FACTOR SIGJ"/>
    <property type="match status" value="1"/>
</dbReference>
<dbReference type="InterPro" id="IPR036388">
    <property type="entry name" value="WH-like_DNA-bd_sf"/>
</dbReference>
<accession>A0ABX0CWU6</accession>
<name>A0ABX0CWU6_9NOCA</name>
<evidence type="ECO:0000256" key="3">
    <source>
        <dbReference type="ARBA" id="ARBA00023015"/>
    </source>
</evidence>
<dbReference type="InterPro" id="IPR013324">
    <property type="entry name" value="RNA_pol_sigma_r3/r4-like"/>
</dbReference>
<evidence type="ECO:0000256" key="4">
    <source>
        <dbReference type="ARBA" id="ARBA00023082"/>
    </source>
</evidence>
<keyword evidence="6" id="KW-0804">Transcription</keyword>
<dbReference type="PANTHER" id="PTHR30173">
    <property type="entry name" value="SIGMA 19 FACTOR"/>
    <property type="match status" value="1"/>
</dbReference>
<dbReference type="Gene3D" id="1.10.10.10">
    <property type="entry name" value="Winged helix-like DNA-binding domain superfamily/Winged helix DNA-binding domain"/>
    <property type="match status" value="1"/>
</dbReference>
<dbReference type="InterPro" id="IPR052704">
    <property type="entry name" value="ECF_Sigma-70_Domain"/>
</dbReference>
<evidence type="ECO:0000313" key="9">
    <source>
        <dbReference type="EMBL" id="NEW58247.1"/>
    </source>
</evidence>
<dbReference type="Pfam" id="PF04542">
    <property type="entry name" value="Sigma70_r2"/>
    <property type="match status" value="1"/>
</dbReference>
<evidence type="ECO:0000259" key="8">
    <source>
        <dbReference type="Pfam" id="PF08281"/>
    </source>
</evidence>